<dbReference type="Pfam" id="PF07454">
    <property type="entry name" value="SpoIIP"/>
    <property type="match status" value="1"/>
</dbReference>
<evidence type="ECO:0000256" key="2">
    <source>
        <dbReference type="SAM" id="Phobius"/>
    </source>
</evidence>
<feature type="region of interest" description="Disordered" evidence="1">
    <location>
        <begin position="153"/>
        <end position="189"/>
    </location>
</feature>
<dbReference type="RefSeq" id="WP_262670810.1">
    <property type="nucleotide sequence ID" value="NZ_JAOQKC010000013.1"/>
</dbReference>
<organism evidence="3 4">
    <name type="scientific">Laedolimicola ammoniilytica</name>
    <dbReference type="NCBI Taxonomy" id="2981771"/>
    <lineage>
        <taxon>Bacteria</taxon>
        <taxon>Bacillati</taxon>
        <taxon>Bacillota</taxon>
        <taxon>Clostridia</taxon>
        <taxon>Lachnospirales</taxon>
        <taxon>Lachnospiraceae</taxon>
        <taxon>Laedolimicola</taxon>
    </lineage>
</organism>
<name>A0ABT2RYJ0_9FIRM</name>
<keyword evidence="2" id="KW-0812">Transmembrane</keyword>
<feature type="compositionally biased region" description="Acidic residues" evidence="1">
    <location>
        <begin position="167"/>
        <end position="177"/>
    </location>
</feature>
<dbReference type="Proteomes" id="UP001652461">
    <property type="component" value="Unassembled WGS sequence"/>
</dbReference>
<sequence length="448" mass="49777">MKRGRIGIRKPGFGKWKIEKAANGVVWLLILTMGLYILGSGVKLRPLKKAAYVREVLLQEMEADLRRAALQTLYPGLVYAAGDRGQRADSPGEWLLEQAVGVFPLYSFLAGQRLYTTEIESTAAYEILIQGGVHDENEINQETGEAFDLAEQVEEENRQAQNAASDMDTDAPEEQTDDTAAGPSEPSATGHIYTAEELSDFDFLKNNFYIIESNTDISSDLLNADRLLSMDMALGQDSSAPQILLYHTHSQEGFVDSVEGDAGTTIVGVGDRLAELLTERYGYNVIHNTKVYDYIDGELDRNRAYSLAAEDVKQILAENPSLEVLIDLHRDGVNEGTHLVTEVDGKPTAQFMFFNGLSYSKRNGPISYLENPYIGENLALSLQLKLACEAYYPGVSRKIYLKSLRYNLHLRPKSLLVEAGAQTNTLEEMMNAMEPLAEVLYQVLDNPK</sequence>
<reference evidence="3 4" key="1">
    <citation type="journal article" date="2021" name="ISME Commun">
        <title>Automated analysis of genomic sequences facilitates high-throughput and comprehensive description of bacteria.</title>
        <authorList>
            <person name="Hitch T.C.A."/>
        </authorList>
    </citation>
    <scope>NUCLEOTIDE SEQUENCE [LARGE SCALE GENOMIC DNA]</scope>
    <source>
        <strain evidence="3 4">Sanger_04</strain>
    </source>
</reference>
<proteinExistence type="predicted"/>
<evidence type="ECO:0000313" key="3">
    <source>
        <dbReference type="EMBL" id="MCU6697385.1"/>
    </source>
</evidence>
<keyword evidence="2" id="KW-0472">Membrane</keyword>
<keyword evidence="2" id="KW-1133">Transmembrane helix</keyword>
<evidence type="ECO:0000313" key="4">
    <source>
        <dbReference type="Proteomes" id="UP001652461"/>
    </source>
</evidence>
<dbReference type="InterPro" id="IPR010897">
    <property type="entry name" value="Spore_II_P"/>
</dbReference>
<evidence type="ECO:0000256" key="1">
    <source>
        <dbReference type="SAM" id="MobiDB-lite"/>
    </source>
</evidence>
<feature type="transmembrane region" description="Helical" evidence="2">
    <location>
        <begin position="21"/>
        <end position="39"/>
    </location>
</feature>
<keyword evidence="4" id="KW-1185">Reference proteome</keyword>
<comment type="caution">
    <text evidence="3">The sequence shown here is derived from an EMBL/GenBank/DDBJ whole genome shotgun (WGS) entry which is preliminary data.</text>
</comment>
<dbReference type="EMBL" id="JAOQKC010000013">
    <property type="protein sequence ID" value="MCU6697385.1"/>
    <property type="molecule type" value="Genomic_DNA"/>
</dbReference>
<gene>
    <name evidence="3" type="ORF">OCV63_10810</name>
</gene>
<protein>
    <submittedName>
        <fullName evidence="3">Stage II sporulation protein P</fullName>
    </submittedName>
</protein>
<accession>A0ABT2RYJ0</accession>